<feature type="signal peptide" evidence="1">
    <location>
        <begin position="1"/>
        <end position="22"/>
    </location>
</feature>
<dbReference type="RefSeq" id="WP_009195387.1">
    <property type="nucleotide sequence ID" value="NZ_AODQ01000043.1"/>
</dbReference>
<comment type="caution">
    <text evidence="2">The sequence shown here is derived from an EMBL/GenBank/DDBJ whole genome shotgun (WGS) entry which is preliminary data.</text>
</comment>
<evidence type="ECO:0000256" key="1">
    <source>
        <dbReference type="SAM" id="SignalP"/>
    </source>
</evidence>
<protein>
    <submittedName>
        <fullName evidence="2">Bacteroidetes-specific putative membrane protein</fullName>
    </submittedName>
</protein>
<dbReference type="AlphaFoldDB" id="M7NWM7"/>
<keyword evidence="1" id="KW-0732">Signal</keyword>
<dbReference type="EMBL" id="AODQ01000043">
    <property type="protein sequence ID" value="EMR02844.1"/>
    <property type="molecule type" value="Genomic_DNA"/>
</dbReference>
<dbReference type="InterPro" id="IPR019861">
    <property type="entry name" value="PorP/SprF_Bacteroidetes"/>
</dbReference>
<sequence>MLNRLLLVTITCVVFTCQGLQAQEAPLYSQYFTNPFLYNPAFAGTDGHAVAFLTHRRQWVGIEGAPTLYGVSVHTPFSKTMAGGLQLRTESRGVLRSSVAMATVGYTAHFGEKHFLRMGLASGISHHTADFSEATELQQPYLANWANQAMRFEAAFGINYHLRHFNLGLSLPQLTAQKVISADAQELFEFSPLEQWVGTASYYAIITPEKVELEPLFIAQKVGEDKIRYEAGAVLYLNRTLWGGGTYRYQYGGTALLGLNLTPGISFGYAYEFANALVGSMLKSTHELQIKIRLGADKNYSQEVQHKPRFEM</sequence>
<evidence type="ECO:0000313" key="3">
    <source>
        <dbReference type="Proteomes" id="UP000011910"/>
    </source>
</evidence>
<gene>
    <name evidence="2" type="ORF">ADICEAN_01991</name>
</gene>
<dbReference type="OrthoDB" id="978914at2"/>
<organism evidence="2 3">
    <name type="scientific">Cesiribacter andamanensis AMV16</name>
    <dbReference type="NCBI Taxonomy" id="1279009"/>
    <lineage>
        <taxon>Bacteria</taxon>
        <taxon>Pseudomonadati</taxon>
        <taxon>Bacteroidota</taxon>
        <taxon>Cytophagia</taxon>
        <taxon>Cytophagales</taxon>
        <taxon>Cesiribacteraceae</taxon>
        <taxon>Cesiribacter</taxon>
    </lineage>
</organism>
<feature type="chain" id="PRO_5004082518" evidence="1">
    <location>
        <begin position="23"/>
        <end position="312"/>
    </location>
</feature>
<keyword evidence="3" id="KW-1185">Reference proteome</keyword>
<name>M7NWM7_9BACT</name>
<dbReference type="eggNOG" id="COG2885">
    <property type="taxonomic scope" value="Bacteria"/>
</dbReference>
<evidence type="ECO:0000313" key="2">
    <source>
        <dbReference type="EMBL" id="EMR02844.1"/>
    </source>
</evidence>
<dbReference type="Proteomes" id="UP000011910">
    <property type="component" value="Unassembled WGS sequence"/>
</dbReference>
<dbReference type="NCBIfam" id="TIGR03519">
    <property type="entry name" value="T9SS_PorP_fam"/>
    <property type="match status" value="1"/>
</dbReference>
<dbReference type="Pfam" id="PF11751">
    <property type="entry name" value="PorP_SprF"/>
    <property type="match status" value="1"/>
</dbReference>
<dbReference type="STRING" id="1279009.ADICEAN_01991"/>
<reference evidence="2 3" key="1">
    <citation type="journal article" date="2013" name="Genome Announc.">
        <title>Draft Genome Sequence of Cesiribacter andamanensis Strain AMV16T, Isolated from a Soil Sample from a Mud Volcano in the Andaman Islands, India.</title>
        <authorList>
            <person name="Shivaji S."/>
            <person name="Ara S."/>
            <person name="Begum Z."/>
            <person name="Srinivas T.N."/>
            <person name="Singh A."/>
            <person name="Kumar Pinnaka A."/>
        </authorList>
    </citation>
    <scope>NUCLEOTIDE SEQUENCE [LARGE SCALE GENOMIC DNA]</scope>
    <source>
        <strain evidence="2 3">AMV16</strain>
    </source>
</reference>
<proteinExistence type="predicted"/>
<accession>M7NWM7</accession>